<feature type="transmembrane region" description="Helical" evidence="6">
    <location>
        <begin position="145"/>
        <end position="168"/>
    </location>
</feature>
<feature type="transmembrane region" description="Helical" evidence="6">
    <location>
        <begin position="313"/>
        <end position="335"/>
    </location>
</feature>
<dbReference type="SUPFAM" id="SSF103473">
    <property type="entry name" value="MFS general substrate transporter"/>
    <property type="match status" value="1"/>
</dbReference>
<evidence type="ECO:0000313" key="9">
    <source>
        <dbReference type="Proteomes" id="UP001168694"/>
    </source>
</evidence>
<evidence type="ECO:0000256" key="5">
    <source>
        <dbReference type="ARBA" id="ARBA00023136"/>
    </source>
</evidence>
<evidence type="ECO:0000256" key="6">
    <source>
        <dbReference type="SAM" id="Phobius"/>
    </source>
</evidence>
<dbReference type="InterPro" id="IPR011701">
    <property type="entry name" value="MFS"/>
</dbReference>
<evidence type="ECO:0000256" key="4">
    <source>
        <dbReference type="ARBA" id="ARBA00022989"/>
    </source>
</evidence>
<dbReference type="Proteomes" id="UP001168694">
    <property type="component" value="Unassembled WGS sequence"/>
</dbReference>
<name>A0ABT8E7K1_9BACL</name>
<dbReference type="PANTHER" id="PTHR43129:SF1">
    <property type="entry name" value="FOSMIDOMYCIN RESISTANCE PROTEIN"/>
    <property type="match status" value="1"/>
</dbReference>
<dbReference type="InterPro" id="IPR020846">
    <property type="entry name" value="MFS_dom"/>
</dbReference>
<feature type="transmembrane region" description="Helical" evidence="6">
    <location>
        <begin position="174"/>
        <end position="194"/>
    </location>
</feature>
<keyword evidence="5 6" id="KW-0472">Membrane</keyword>
<feature type="transmembrane region" description="Helical" evidence="6">
    <location>
        <begin position="20"/>
        <end position="44"/>
    </location>
</feature>
<feature type="transmembrane region" description="Helical" evidence="6">
    <location>
        <begin position="221"/>
        <end position="241"/>
    </location>
</feature>
<dbReference type="CDD" id="cd17478">
    <property type="entry name" value="MFS_FsR"/>
    <property type="match status" value="1"/>
</dbReference>
<keyword evidence="9" id="KW-1185">Reference proteome</keyword>
<organism evidence="8 9">
    <name type="scientific">Fictibacillus terranigra</name>
    <dbReference type="NCBI Taxonomy" id="3058424"/>
    <lineage>
        <taxon>Bacteria</taxon>
        <taxon>Bacillati</taxon>
        <taxon>Bacillota</taxon>
        <taxon>Bacilli</taxon>
        <taxon>Bacillales</taxon>
        <taxon>Fictibacillaceae</taxon>
        <taxon>Fictibacillus</taxon>
    </lineage>
</organism>
<gene>
    <name evidence="8" type="ORF">QYF49_12625</name>
</gene>
<dbReference type="Gene3D" id="1.20.1250.20">
    <property type="entry name" value="MFS general substrate transporter like domains"/>
    <property type="match status" value="2"/>
</dbReference>
<dbReference type="RefSeq" id="WP_290399942.1">
    <property type="nucleotide sequence ID" value="NZ_JAUHLN010000002.1"/>
</dbReference>
<reference evidence="8" key="1">
    <citation type="submission" date="2023-06" db="EMBL/GenBank/DDBJ databases">
        <title>Draft Genome Sequences of Representative Paenibacillus Polymyxa, Bacillus cereus, Fictibacillus sp., and Brevibacillus agri Strains Isolated from Amazonian Dark Earth.</title>
        <authorList>
            <person name="Pellegrinetti T.A."/>
            <person name="Cunha I.C.M."/>
            <person name="Chaves M.G."/>
            <person name="Freitas A.S."/>
            <person name="Silva A.V.R."/>
            <person name="Tsai S.M."/>
            <person name="Mendes L.W."/>
        </authorList>
    </citation>
    <scope>NUCLEOTIDE SEQUENCE</scope>
    <source>
        <strain evidence="8">CENA-BCM004</strain>
    </source>
</reference>
<feature type="domain" description="Major facilitator superfamily (MFS) profile" evidence="7">
    <location>
        <begin position="19"/>
        <end position="401"/>
    </location>
</feature>
<dbReference type="InterPro" id="IPR036259">
    <property type="entry name" value="MFS_trans_sf"/>
</dbReference>
<dbReference type="Pfam" id="PF07690">
    <property type="entry name" value="MFS_1"/>
    <property type="match status" value="1"/>
</dbReference>
<evidence type="ECO:0000256" key="3">
    <source>
        <dbReference type="ARBA" id="ARBA00022692"/>
    </source>
</evidence>
<evidence type="ECO:0000259" key="7">
    <source>
        <dbReference type="PROSITE" id="PS50850"/>
    </source>
</evidence>
<proteinExistence type="predicted"/>
<sequence>MGAVSIQKEVPTSATIYKVLFAISFVHLLNDAMQAVIPAIFPILEKSMNLSFTQLGWIAFALNLTSSVMQPVVGWYTDRTTSPFLLPLGMASSLIGMIGIAFSSNFTYILLSVTLIGLGSAVFHPEGSRVAYMAAGKRRGLAQSIYQVGGNTGNSLAPVMTALVFVPFGQFGAIWFTSAAAMAIIVLVFVSGWYRARLVNFPRVTKQSAKKAANPKRKKQIAFAVCLLVFLVFARSWYFSGISNFYQFYLIDDYGLSIRHAQYYIFVFLAAGVLGTFFGGPLADRLGKRNMIFWSMLGSAPLALVLPNVGLFWIYPLFFLLGFILMTSFSVTVVYAQELLPGRIGMVSGLIVGLAFGMGALGSVILGNLADAFSVRFIMVMISFFPIAGVLTFLLPGDQTVKAWEQEAEL</sequence>
<protein>
    <submittedName>
        <fullName evidence="8">MFS transporter</fullName>
    </submittedName>
</protein>
<evidence type="ECO:0000256" key="2">
    <source>
        <dbReference type="ARBA" id="ARBA00022448"/>
    </source>
</evidence>
<evidence type="ECO:0000313" key="8">
    <source>
        <dbReference type="EMBL" id="MDN4073849.1"/>
    </source>
</evidence>
<accession>A0ABT8E7K1</accession>
<evidence type="ECO:0000256" key="1">
    <source>
        <dbReference type="ARBA" id="ARBA00004651"/>
    </source>
</evidence>
<feature type="transmembrane region" description="Helical" evidence="6">
    <location>
        <begin position="261"/>
        <end position="279"/>
    </location>
</feature>
<feature type="transmembrane region" description="Helical" evidence="6">
    <location>
        <begin position="373"/>
        <end position="395"/>
    </location>
</feature>
<feature type="transmembrane region" description="Helical" evidence="6">
    <location>
        <begin position="347"/>
        <end position="367"/>
    </location>
</feature>
<comment type="subcellular location">
    <subcellularLocation>
        <location evidence="1">Cell membrane</location>
        <topology evidence="1">Multi-pass membrane protein</topology>
    </subcellularLocation>
</comment>
<dbReference type="PANTHER" id="PTHR43129">
    <property type="entry name" value="FOSMIDOMYCIN RESISTANCE PROTEIN"/>
    <property type="match status" value="1"/>
</dbReference>
<keyword evidence="4 6" id="KW-1133">Transmembrane helix</keyword>
<keyword evidence="3 6" id="KW-0812">Transmembrane</keyword>
<comment type="caution">
    <text evidence="8">The sequence shown here is derived from an EMBL/GenBank/DDBJ whole genome shotgun (WGS) entry which is preliminary data.</text>
</comment>
<dbReference type="PROSITE" id="PS50850">
    <property type="entry name" value="MFS"/>
    <property type="match status" value="1"/>
</dbReference>
<feature type="transmembrane region" description="Helical" evidence="6">
    <location>
        <begin position="84"/>
        <end position="102"/>
    </location>
</feature>
<dbReference type="EMBL" id="JAUHLN010000002">
    <property type="protein sequence ID" value="MDN4073849.1"/>
    <property type="molecule type" value="Genomic_DNA"/>
</dbReference>
<feature type="transmembrane region" description="Helical" evidence="6">
    <location>
        <begin position="108"/>
        <end position="124"/>
    </location>
</feature>
<feature type="transmembrane region" description="Helical" evidence="6">
    <location>
        <begin position="56"/>
        <end position="77"/>
    </location>
</feature>
<keyword evidence="2" id="KW-0813">Transport</keyword>